<dbReference type="EMBL" id="MTSE01000002">
    <property type="protein sequence ID" value="OUJ75283.1"/>
    <property type="molecule type" value="Genomic_DNA"/>
</dbReference>
<name>A0A243WI95_9BACT</name>
<accession>A0A243WI95</accession>
<dbReference type="AlphaFoldDB" id="A0A243WI95"/>
<proteinExistence type="predicted"/>
<dbReference type="Pfam" id="PF08867">
    <property type="entry name" value="FRG"/>
    <property type="match status" value="1"/>
</dbReference>
<keyword evidence="3" id="KW-1185">Reference proteome</keyword>
<evidence type="ECO:0000313" key="2">
    <source>
        <dbReference type="EMBL" id="OUJ75283.1"/>
    </source>
</evidence>
<dbReference type="OrthoDB" id="9816036at2"/>
<evidence type="ECO:0000259" key="1">
    <source>
        <dbReference type="SMART" id="SM00901"/>
    </source>
</evidence>
<comment type="caution">
    <text evidence="2">The sequence shown here is derived from an EMBL/GenBank/DDBJ whole genome shotgun (WGS) entry which is preliminary data.</text>
</comment>
<dbReference type="SMART" id="SM00901">
    <property type="entry name" value="FRG"/>
    <property type="match status" value="1"/>
</dbReference>
<dbReference type="Proteomes" id="UP000194873">
    <property type="component" value="Unassembled WGS sequence"/>
</dbReference>
<dbReference type="InterPro" id="IPR014966">
    <property type="entry name" value="FRG-dom"/>
</dbReference>
<feature type="domain" description="FRG" evidence="1">
    <location>
        <begin position="32"/>
        <end position="128"/>
    </location>
</feature>
<organism evidence="2 3">
    <name type="scientific">Hymenobacter crusticola</name>
    <dbReference type="NCBI Taxonomy" id="1770526"/>
    <lineage>
        <taxon>Bacteria</taxon>
        <taxon>Pseudomonadati</taxon>
        <taxon>Bacteroidota</taxon>
        <taxon>Cytophagia</taxon>
        <taxon>Cytophagales</taxon>
        <taxon>Hymenobacteraceae</taxon>
        <taxon>Hymenobacter</taxon>
    </lineage>
</organism>
<gene>
    <name evidence="2" type="ORF">BXP70_04500</name>
</gene>
<sequence>MHSSLNDFHVRSWEELQHVLFRDTWDGRIGRYRSPFVYRGLRSHTYTLTTSLVRLGGDFALLEHHLLRNFRKYARHAADSETSIWNWLALAQHHGLPTRLLDWTYSPYVALHFATDDLEAYHEDGVIWALNYVKAAESLPSPLREAIRQEGSNVFTPEILEPVCPTLRDLAQMQPEPFVLFLEPPSLDERIVHQYALFALMSTADTHLHDWLKEHPDLYFRIIIPASLKWEVRDKLDQANITERVLFPGLGGLSRWLHRHYSSAYGRSATNDLEQGPG</sequence>
<evidence type="ECO:0000313" key="3">
    <source>
        <dbReference type="Proteomes" id="UP000194873"/>
    </source>
</evidence>
<protein>
    <submittedName>
        <fullName evidence="2">FRG domain-containing protein</fullName>
    </submittedName>
</protein>
<dbReference type="RefSeq" id="WP_086592828.1">
    <property type="nucleotide sequence ID" value="NZ_MTSE01000002.1"/>
</dbReference>
<reference evidence="2 3" key="1">
    <citation type="submission" date="2017-01" db="EMBL/GenBank/DDBJ databases">
        <title>A new Hymenobacter.</title>
        <authorList>
            <person name="Liang Y."/>
            <person name="Feng F."/>
        </authorList>
    </citation>
    <scope>NUCLEOTIDE SEQUENCE [LARGE SCALE GENOMIC DNA]</scope>
    <source>
        <strain evidence="2">MIMBbqt21</strain>
    </source>
</reference>